<evidence type="ECO:0000313" key="2">
    <source>
        <dbReference type="Proteomes" id="UP000245391"/>
    </source>
</evidence>
<organism evidence="1 2">
    <name type="scientific">Pedobacter paludis</name>
    <dbReference type="NCBI Taxonomy" id="2203212"/>
    <lineage>
        <taxon>Bacteria</taxon>
        <taxon>Pseudomonadati</taxon>
        <taxon>Bacteroidota</taxon>
        <taxon>Sphingobacteriia</taxon>
        <taxon>Sphingobacteriales</taxon>
        <taxon>Sphingobacteriaceae</taxon>
        <taxon>Pedobacter</taxon>
    </lineage>
</organism>
<evidence type="ECO:0000313" key="1">
    <source>
        <dbReference type="EMBL" id="PWS30275.1"/>
    </source>
</evidence>
<dbReference type="AlphaFoldDB" id="A0A317EUZ4"/>
<evidence type="ECO:0008006" key="3">
    <source>
        <dbReference type="Google" id="ProtNLM"/>
    </source>
</evidence>
<dbReference type="RefSeq" id="WP_109931405.1">
    <property type="nucleotide sequence ID" value="NZ_QGNY01000007.1"/>
</dbReference>
<reference evidence="2" key="1">
    <citation type="submission" date="2018-05" db="EMBL/GenBank/DDBJ databases">
        <title>Pedobacter paludis sp. nov., isolated from wetland soil.</title>
        <authorList>
            <person name="Zhang Y."/>
        </authorList>
    </citation>
    <scope>NUCLEOTIDE SEQUENCE [LARGE SCALE GENOMIC DNA]</scope>
    <source>
        <strain evidence="2">R-8</strain>
    </source>
</reference>
<dbReference type="Proteomes" id="UP000245391">
    <property type="component" value="Unassembled WGS sequence"/>
</dbReference>
<comment type="caution">
    <text evidence="1">The sequence shown here is derived from an EMBL/GenBank/DDBJ whole genome shotgun (WGS) entry which is preliminary data.</text>
</comment>
<accession>A0A317EUZ4</accession>
<protein>
    <recommendedName>
        <fullName evidence="3">1,4-alpha-glucan branching enzyme</fullName>
    </recommendedName>
</protein>
<name>A0A317EUZ4_9SPHI</name>
<gene>
    <name evidence="1" type="ORF">DF947_17740</name>
</gene>
<keyword evidence="2" id="KW-1185">Reference proteome</keyword>
<dbReference type="OrthoDB" id="9808866at2"/>
<sequence length="93" mass="10694">MSSSKQTHDHATIQAWAEKHGGVPAIVEDTKDSKGGGILRIHFPKHSESKSDLKETDWDTFFETFDKHKLDFLYQDKKSDGAESTFHKFIERE</sequence>
<proteinExistence type="predicted"/>
<dbReference type="EMBL" id="QGNY01000007">
    <property type="protein sequence ID" value="PWS30275.1"/>
    <property type="molecule type" value="Genomic_DNA"/>
</dbReference>